<evidence type="ECO:0000313" key="1">
    <source>
        <dbReference type="EMBL" id="CAG8948902.1"/>
    </source>
</evidence>
<keyword evidence="2" id="KW-1185">Reference proteome</keyword>
<dbReference type="Proteomes" id="UP000696280">
    <property type="component" value="Unassembled WGS sequence"/>
</dbReference>
<name>A0A9N9KMW8_9HELO</name>
<proteinExistence type="predicted"/>
<dbReference type="Gene3D" id="1.10.630.10">
    <property type="entry name" value="Cytochrome P450"/>
    <property type="match status" value="1"/>
</dbReference>
<gene>
    <name evidence="1" type="ORF">HYFRA_00002028</name>
</gene>
<reference evidence="1" key="1">
    <citation type="submission" date="2021-07" db="EMBL/GenBank/DDBJ databases">
        <authorList>
            <person name="Durling M."/>
        </authorList>
    </citation>
    <scope>NUCLEOTIDE SEQUENCE</scope>
</reference>
<dbReference type="GO" id="GO:0005506">
    <property type="term" value="F:iron ion binding"/>
    <property type="evidence" value="ECO:0007669"/>
    <property type="project" value="InterPro"/>
</dbReference>
<dbReference type="AlphaFoldDB" id="A0A9N9KMW8"/>
<dbReference type="GO" id="GO:0016705">
    <property type="term" value="F:oxidoreductase activity, acting on paired donors, with incorporation or reduction of molecular oxygen"/>
    <property type="evidence" value="ECO:0007669"/>
    <property type="project" value="InterPro"/>
</dbReference>
<dbReference type="GO" id="GO:0004497">
    <property type="term" value="F:monooxygenase activity"/>
    <property type="evidence" value="ECO:0007669"/>
    <property type="project" value="InterPro"/>
</dbReference>
<sequence length="214" mass="24997">MTLDVKPTVGTDGEPWLHGRHIIRPHFIKKTNFRYRHIRKAYSETYYFVQWRGIQEYKRNSGYYTFALSIHHGRGNELPTSVLGEGTDTPSNRETRVTKAIKYVLQRQAEFFIWRAQFSATLLTHTSSRPLSLSVEELYKKLSKKDTFLEPLARRDTTAASLSFCLFKIAHNPEIVGRLQAELHSHLVSWRIHLLSTTTILFRFALATKIRLYQ</sequence>
<accession>A0A9N9KMW8</accession>
<comment type="caution">
    <text evidence="1">The sequence shown here is derived from an EMBL/GenBank/DDBJ whole genome shotgun (WGS) entry which is preliminary data.</text>
</comment>
<dbReference type="GO" id="GO:0020037">
    <property type="term" value="F:heme binding"/>
    <property type="evidence" value="ECO:0007669"/>
    <property type="project" value="InterPro"/>
</dbReference>
<dbReference type="InterPro" id="IPR036396">
    <property type="entry name" value="Cyt_P450_sf"/>
</dbReference>
<organism evidence="1 2">
    <name type="scientific">Hymenoscyphus fraxineus</name>
    <dbReference type="NCBI Taxonomy" id="746836"/>
    <lineage>
        <taxon>Eukaryota</taxon>
        <taxon>Fungi</taxon>
        <taxon>Dikarya</taxon>
        <taxon>Ascomycota</taxon>
        <taxon>Pezizomycotina</taxon>
        <taxon>Leotiomycetes</taxon>
        <taxon>Helotiales</taxon>
        <taxon>Helotiaceae</taxon>
        <taxon>Hymenoscyphus</taxon>
    </lineage>
</organism>
<dbReference type="EMBL" id="CAJVRL010000001">
    <property type="protein sequence ID" value="CAG8948902.1"/>
    <property type="molecule type" value="Genomic_DNA"/>
</dbReference>
<dbReference type="SUPFAM" id="SSF48264">
    <property type="entry name" value="Cytochrome P450"/>
    <property type="match status" value="1"/>
</dbReference>
<protein>
    <submittedName>
        <fullName evidence="1">Uncharacterized protein</fullName>
    </submittedName>
</protein>
<evidence type="ECO:0000313" key="2">
    <source>
        <dbReference type="Proteomes" id="UP000696280"/>
    </source>
</evidence>